<evidence type="ECO:0000256" key="1">
    <source>
        <dbReference type="SAM" id="MobiDB-lite"/>
    </source>
</evidence>
<feature type="compositionally biased region" description="Polar residues" evidence="1">
    <location>
        <begin position="295"/>
        <end position="315"/>
    </location>
</feature>
<feature type="region of interest" description="Disordered" evidence="1">
    <location>
        <begin position="266"/>
        <end position="347"/>
    </location>
</feature>
<evidence type="ECO:0000313" key="3">
    <source>
        <dbReference type="Proteomes" id="UP000078340"/>
    </source>
</evidence>
<organism evidence="2 3">
    <name type="scientific">Purpureocillium lilacinum</name>
    <name type="common">Paecilomyces lilacinus</name>
    <dbReference type="NCBI Taxonomy" id="33203"/>
    <lineage>
        <taxon>Eukaryota</taxon>
        <taxon>Fungi</taxon>
        <taxon>Dikarya</taxon>
        <taxon>Ascomycota</taxon>
        <taxon>Pezizomycotina</taxon>
        <taxon>Sordariomycetes</taxon>
        <taxon>Hypocreomycetidae</taxon>
        <taxon>Hypocreales</taxon>
        <taxon>Ophiocordycipitaceae</taxon>
        <taxon>Purpureocillium</taxon>
    </lineage>
</organism>
<accession>A0A179HHW0</accession>
<gene>
    <name evidence="2" type="ORF">VFPFJ_05627</name>
</gene>
<dbReference type="EMBL" id="LSBI01000005">
    <property type="protein sequence ID" value="OAQ89218.1"/>
    <property type="molecule type" value="Genomic_DNA"/>
</dbReference>
<comment type="caution">
    <text evidence="2">The sequence shown here is derived from an EMBL/GenBank/DDBJ whole genome shotgun (WGS) entry which is preliminary data.</text>
</comment>
<feature type="compositionally biased region" description="Polar residues" evidence="1">
    <location>
        <begin position="269"/>
        <end position="283"/>
    </location>
</feature>
<proteinExistence type="predicted"/>
<evidence type="ECO:0000313" key="2">
    <source>
        <dbReference type="EMBL" id="OAQ89218.1"/>
    </source>
</evidence>
<name>A0A179HHW0_PURLI</name>
<protein>
    <submittedName>
        <fullName evidence="2">Uncharacterized protein</fullName>
    </submittedName>
</protein>
<sequence>MSIVPAKVCQTLGLDAEFVGARIRLQFRGPVRWQGDFEARNTVSVPSTNALQVRLKGGQQRRSLDAVIGKAYVVVPCRGERLHRDNVRPHLAVGSGPGPFGRRGLFWMGRDTAFGLWRAGDEDALALIAFALPAAVDAVAAVWPLVAALSRNLCTCPGRQPYCLSILQPGGRRCRTHADGMSGAGRGDWQRRFATTPCRTGPLGPIYVCRRQLAPSPSRPASPHLSTRHGRRVIRAILDNPTSHGLSLTLRRPPLAFRSVALGQARANEGQSMASGSRVSRTRSPVRDGQRSRRGTLTRTNGVRKTSSWSSASPQNSHGSHGNNRRRRGCHGQGTVDDGSPQHTRGWSCHATTRAEGREVAVGRPLTDAIGAAFNEMVRRESEPTASDAPSVGFPRRAAKQEEHTHACTQAVILITRGLPPSPRNEWKYVVIRKVRM</sequence>
<dbReference type="AlphaFoldDB" id="A0A179HHW0"/>
<reference evidence="2 3" key="1">
    <citation type="submission" date="2016-02" db="EMBL/GenBank/DDBJ databases">
        <title>Biosynthesis of antibiotic leucinostatins and their inhibition on Phytophthora in bio-control Purpureocillium lilacinum.</title>
        <authorList>
            <person name="Wang G."/>
            <person name="Liu Z."/>
            <person name="Lin R."/>
            <person name="Li E."/>
            <person name="Mao Z."/>
            <person name="Ling J."/>
            <person name="Yin W."/>
            <person name="Xie B."/>
        </authorList>
    </citation>
    <scope>NUCLEOTIDE SEQUENCE [LARGE SCALE GENOMIC DNA]</scope>
    <source>
        <strain evidence="2">PLFJ-1</strain>
    </source>
</reference>
<dbReference type="Proteomes" id="UP000078340">
    <property type="component" value="Unassembled WGS sequence"/>
</dbReference>